<keyword evidence="1" id="KW-0614">Plasmid</keyword>
<name>A0A890DDY3_ECOLX</name>
<geneLocation type="plasmid" evidence="1">
    <name>pS802-MCR</name>
</geneLocation>
<dbReference type="EMBL" id="MW495059">
    <property type="protein sequence ID" value="QRG42541.1"/>
    <property type="molecule type" value="Genomic_DNA"/>
</dbReference>
<reference evidence="1" key="1">
    <citation type="submission" date="2021-01" db="EMBL/GenBank/DDBJ databases">
        <authorList>
            <person name="Lopes R."/>
            <person name="Furlan J.P.R."/>
            <person name="Dos Santos L.D.R."/>
            <person name="Gallo I.F.L."/>
            <person name="Stehling E.G."/>
        </authorList>
    </citation>
    <scope>NUCLEOTIDE SEQUENCE</scope>
    <source>
        <strain evidence="1">S802</strain>
        <plasmid evidence="1">pS802-MCR</plasmid>
    </source>
</reference>
<dbReference type="AlphaFoldDB" id="A0A890DDY3"/>
<accession>A0A890DDY3</accession>
<sequence>MNSISPDQALQLVKRAFAIHEIRSAYNWSLDLSLLSGHYQVRLAPDNREAGLNRPSSTRAQ</sequence>
<proteinExistence type="predicted"/>
<protein>
    <submittedName>
        <fullName evidence="1">Uncharacterized protein</fullName>
    </submittedName>
</protein>
<evidence type="ECO:0000313" key="1">
    <source>
        <dbReference type="EMBL" id="QRG42541.1"/>
    </source>
</evidence>
<dbReference type="EMBL" id="MW495059">
    <property type="protein sequence ID" value="QRG42612.1"/>
    <property type="molecule type" value="Genomic_DNA"/>
</dbReference>
<organism evidence="1">
    <name type="scientific">Escherichia coli</name>
    <dbReference type="NCBI Taxonomy" id="562"/>
    <lineage>
        <taxon>Bacteria</taxon>
        <taxon>Pseudomonadati</taxon>
        <taxon>Pseudomonadota</taxon>
        <taxon>Gammaproteobacteria</taxon>
        <taxon>Enterobacterales</taxon>
        <taxon>Enterobacteriaceae</taxon>
        <taxon>Escherichia</taxon>
    </lineage>
</organism>